<comment type="caution">
    <text evidence="1">The sequence shown here is derived from an EMBL/GenBank/DDBJ whole genome shotgun (WGS) entry which is preliminary data.</text>
</comment>
<name>A0ABX2H588_9FIRM</name>
<gene>
    <name evidence="1" type="ORF">G5B17_04635</name>
</gene>
<protein>
    <submittedName>
        <fullName evidence="1">Uncharacterized protein</fullName>
    </submittedName>
</protein>
<dbReference type="RefSeq" id="WP_173769458.1">
    <property type="nucleotide sequence ID" value="NZ_JAAITS010000009.1"/>
</dbReference>
<accession>A0ABX2H588</accession>
<reference evidence="1 2" key="1">
    <citation type="journal article" date="2020" name="Cell Host Microbe">
        <title>Functional and Genomic Variation between Human-Derived Isolates of Lachnospiraceae Reveals Inter- and Intra-Species Diversity.</title>
        <authorList>
            <person name="Sorbara M.T."/>
            <person name="Littmann E.R."/>
            <person name="Fontana E."/>
            <person name="Moody T.U."/>
            <person name="Kohout C.E."/>
            <person name="Gjonbalaj M."/>
            <person name="Eaton V."/>
            <person name="Seok R."/>
            <person name="Leiner I.M."/>
            <person name="Pamer E.G."/>
        </authorList>
    </citation>
    <scope>NUCLEOTIDE SEQUENCE [LARGE SCALE GENOMIC DNA]</scope>
    <source>
        <strain evidence="1 2">MSK.17.74</strain>
    </source>
</reference>
<dbReference type="EMBL" id="JAAITS010000009">
    <property type="protein sequence ID" value="NSG84733.1"/>
    <property type="molecule type" value="Genomic_DNA"/>
</dbReference>
<keyword evidence="2" id="KW-1185">Reference proteome</keyword>
<organism evidence="1 2">
    <name type="scientific">Blautia faecis</name>
    <dbReference type="NCBI Taxonomy" id="871665"/>
    <lineage>
        <taxon>Bacteria</taxon>
        <taxon>Bacillati</taxon>
        <taxon>Bacillota</taxon>
        <taxon>Clostridia</taxon>
        <taxon>Lachnospirales</taxon>
        <taxon>Lachnospiraceae</taxon>
        <taxon>Blautia</taxon>
    </lineage>
</organism>
<evidence type="ECO:0000313" key="1">
    <source>
        <dbReference type="EMBL" id="NSG84733.1"/>
    </source>
</evidence>
<proteinExistence type="predicted"/>
<evidence type="ECO:0000313" key="2">
    <source>
        <dbReference type="Proteomes" id="UP001644719"/>
    </source>
</evidence>
<sequence length="232" mass="27618">MKKYLFLSAEDRRPVEESGYRYKKSKPVTAVKTKRDEDGFFIPWAMFRPLGEKGLFCELFGASPVRRAADLRMNRDLLLKEAYEHEVELLMCRIRMSEFQMQQSFCKEEQALELYQRSKLQNMPKITPEHKRKILLDAVTWKYDCVQQYKKICFQFAEAVIGREHDKGSKNLNRDHFIENFIQKANELPEANRFLVDRLYETAWRTIFVFKYGCDPEDIPAPWYDKKGGTEE</sequence>
<dbReference type="Proteomes" id="UP001644719">
    <property type="component" value="Unassembled WGS sequence"/>
</dbReference>